<keyword evidence="1" id="KW-0863">Zinc-finger</keyword>
<dbReference type="PANTHER" id="PTHR15503">
    <property type="entry name" value="LDOC1 RELATED"/>
    <property type="match status" value="1"/>
</dbReference>
<name>A0A5B6UYP9_9ROSI</name>
<keyword evidence="4" id="KW-0808">Transferase</keyword>
<dbReference type="EMBL" id="SMMG02000009">
    <property type="protein sequence ID" value="KAA3461602.1"/>
    <property type="molecule type" value="Genomic_DNA"/>
</dbReference>
<evidence type="ECO:0000256" key="1">
    <source>
        <dbReference type="PROSITE-ProRule" id="PRU00047"/>
    </source>
</evidence>
<dbReference type="InterPro" id="IPR032567">
    <property type="entry name" value="RTL1-rel"/>
</dbReference>
<evidence type="ECO:0000313" key="4">
    <source>
        <dbReference type="EMBL" id="KAA3461602.1"/>
    </source>
</evidence>
<dbReference type="InterPro" id="IPR001878">
    <property type="entry name" value="Znf_CCHC"/>
</dbReference>
<dbReference type="OrthoDB" id="786726at2759"/>
<dbReference type="CDD" id="cd00303">
    <property type="entry name" value="retropepsin_like"/>
    <property type="match status" value="1"/>
</dbReference>
<keyword evidence="1" id="KW-0479">Metal-binding</keyword>
<dbReference type="AlphaFoldDB" id="A0A5B6UYP9"/>
<evidence type="ECO:0000313" key="5">
    <source>
        <dbReference type="Proteomes" id="UP000325315"/>
    </source>
</evidence>
<sequence length="430" mass="47801">MLSKEKTKADFEVNGSRKRSSEKSYQSSLKKSKEHYNHSTTSVRYYGRDRGKQHAGSKAQATSAANVGSVKDNKPDCQRCGGRHFGERRGKDGACFKCGSYKHFIQECPENVQPNNTATRGRPPRNLGNVSNIRTGTKDSAVRSESQAPARAHANRARKEASAPNVITGTLSILDANVTVLIDSGSTHSYNLSVEPTEFVVKVSNRLGRYVLVDKVCKNFPLMIQGYSFLADLMLLPFDEFYMILGIDWLTLHDAIVNCRRMFINDEKIQIELDSLSGMPNVITAMSAQKYVRKGCDAYLAYVFDSRVSKLKLESVLVVFEYPDVFPEELPGLPLIREVKFDIELAPVTSPISITPYRIAPTELKAQLQELTDRGFTIPSFSLGYYSCVHCPLLDGTKGAYRVKSPALETYRLRVHPTECVPVGSTGSVC</sequence>
<dbReference type="GO" id="GO:0003676">
    <property type="term" value="F:nucleic acid binding"/>
    <property type="evidence" value="ECO:0007669"/>
    <property type="project" value="InterPro"/>
</dbReference>
<dbReference type="InterPro" id="IPR021109">
    <property type="entry name" value="Peptidase_aspartic_dom_sf"/>
</dbReference>
<comment type="caution">
    <text evidence="4">The sequence shown here is derived from an EMBL/GenBank/DDBJ whole genome shotgun (WGS) entry which is preliminary data.</text>
</comment>
<dbReference type="PANTHER" id="PTHR15503:SF45">
    <property type="entry name" value="RNA-DIRECTED DNA POLYMERASE HOMOLOG"/>
    <property type="match status" value="1"/>
</dbReference>
<keyword evidence="5" id="KW-1185">Reference proteome</keyword>
<feature type="domain" description="CCHC-type" evidence="3">
    <location>
        <begin position="95"/>
        <end position="110"/>
    </location>
</feature>
<feature type="region of interest" description="Disordered" evidence="2">
    <location>
        <begin position="114"/>
        <end position="161"/>
    </location>
</feature>
<evidence type="ECO:0000256" key="2">
    <source>
        <dbReference type="SAM" id="MobiDB-lite"/>
    </source>
</evidence>
<dbReference type="Gene3D" id="2.40.70.10">
    <property type="entry name" value="Acid Proteases"/>
    <property type="match status" value="1"/>
</dbReference>
<feature type="compositionally biased region" description="Basic and acidic residues" evidence="2">
    <location>
        <begin position="1"/>
        <end position="11"/>
    </location>
</feature>
<proteinExistence type="predicted"/>
<gene>
    <name evidence="4" type="ORF">EPI10_028160</name>
</gene>
<evidence type="ECO:0000259" key="3">
    <source>
        <dbReference type="PROSITE" id="PS50158"/>
    </source>
</evidence>
<dbReference type="GO" id="GO:0008270">
    <property type="term" value="F:zinc ion binding"/>
    <property type="evidence" value="ECO:0007669"/>
    <property type="project" value="UniProtKB-KW"/>
</dbReference>
<protein>
    <submittedName>
        <fullName evidence="4">Reverse transcriptase</fullName>
    </submittedName>
</protein>
<accession>A0A5B6UYP9</accession>
<dbReference type="GO" id="GO:0003964">
    <property type="term" value="F:RNA-directed DNA polymerase activity"/>
    <property type="evidence" value="ECO:0007669"/>
    <property type="project" value="UniProtKB-KW"/>
</dbReference>
<reference evidence="5" key="1">
    <citation type="journal article" date="2019" name="Plant Biotechnol. J.">
        <title>Genome sequencing of the Australian wild diploid species Gossypium australe highlights disease resistance and delayed gland morphogenesis.</title>
        <authorList>
            <person name="Cai Y."/>
            <person name="Cai X."/>
            <person name="Wang Q."/>
            <person name="Wang P."/>
            <person name="Zhang Y."/>
            <person name="Cai C."/>
            <person name="Xu Y."/>
            <person name="Wang K."/>
            <person name="Zhou Z."/>
            <person name="Wang C."/>
            <person name="Geng S."/>
            <person name="Li B."/>
            <person name="Dong Q."/>
            <person name="Hou Y."/>
            <person name="Wang H."/>
            <person name="Ai P."/>
            <person name="Liu Z."/>
            <person name="Yi F."/>
            <person name="Sun M."/>
            <person name="An G."/>
            <person name="Cheng J."/>
            <person name="Zhang Y."/>
            <person name="Shi Q."/>
            <person name="Xie Y."/>
            <person name="Shi X."/>
            <person name="Chang Y."/>
            <person name="Huang F."/>
            <person name="Chen Y."/>
            <person name="Hong S."/>
            <person name="Mi L."/>
            <person name="Sun Q."/>
            <person name="Zhang L."/>
            <person name="Zhou B."/>
            <person name="Peng R."/>
            <person name="Zhang X."/>
            <person name="Liu F."/>
        </authorList>
    </citation>
    <scope>NUCLEOTIDE SEQUENCE [LARGE SCALE GENOMIC DNA]</scope>
    <source>
        <strain evidence="5">cv. PA1801</strain>
    </source>
</reference>
<keyword evidence="4" id="KW-0695">RNA-directed DNA polymerase</keyword>
<feature type="region of interest" description="Disordered" evidence="2">
    <location>
        <begin position="1"/>
        <end position="84"/>
    </location>
</feature>
<dbReference type="Proteomes" id="UP000325315">
    <property type="component" value="Unassembled WGS sequence"/>
</dbReference>
<dbReference type="PROSITE" id="PS50158">
    <property type="entry name" value="ZF_CCHC"/>
    <property type="match status" value="1"/>
</dbReference>
<organism evidence="4 5">
    <name type="scientific">Gossypium australe</name>
    <dbReference type="NCBI Taxonomy" id="47621"/>
    <lineage>
        <taxon>Eukaryota</taxon>
        <taxon>Viridiplantae</taxon>
        <taxon>Streptophyta</taxon>
        <taxon>Embryophyta</taxon>
        <taxon>Tracheophyta</taxon>
        <taxon>Spermatophyta</taxon>
        <taxon>Magnoliopsida</taxon>
        <taxon>eudicotyledons</taxon>
        <taxon>Gunneridae</taxon>
        <taxon>Pentapetalae</taxon>
        <taxon>rosids</taxon>
        <taxon>malvids</taxon>
        <taxon>Malvales</taxon>
        <taxon>Malvaceae</taxon>
        <taxon>Malvoideae</taxon>
        <taxon>Gossypium</taxon>
    </lineage>
</organism>
<dbReference type="Gene3D" id="4.10.60.10">
    <property type="entry name" value="Zinc finger, CCHC-type"/>
    <property type="match status" value="1"/>
</dbReference>
<keyword evidence="1" id="KW-0862">Zinc</keyword>
<dbReference type="Pfam" id="PF08284">
    <property type="entry name" value="RVP_2"/>
    <property type="match status" value="1"/>
</dbReference>
<keyword evidence="4" id="KW-0548">Nucleotidyltransferase</keyword>